<sequence length="171" mass="18130">MASWKILVALAIFALAFPSTLATQWIVGDSAGWTNLNVNYTEWAVGKTFFVGDTLVFKYIPLTHNVIEVPVPDYVNCTIPVGAKPLVTGEDKIQLQTTGNHSYICGFPNHCAQGMKLLITVSAEGPAAPPSSGGGITVLASPPSAAPGIIAFWKCHAWVVGVFSILVMIMA</sequence>
<dbReference type="EMBL" id="CM046394">
    <property type="protein sequence ID" value="KAI8546434.1"/>
    <property type="molecule type" value="Genomic_DNA"/>
</dbReference>
<name>A0ACC0MZZ5_RHOML</name>
<organism evidence="1 2">
    <name type="scientific">Rhododendron molle</name>
    <name type="common">Chinese azalea</name>
    <name type="synonym">Azalea mollis</name>
    <dbReference type="NCBI Taxonomy" id="49168"/>
    <lineage>
        <taxon>Eukaryota</taxon>
        <taxon>Viridiplantae</taxon>
        <taxon>Streptophyta</taxon>
        <taxon>Embryophyta</taxon>
        <taxon>Tracheophyta</taxon>
        <taxon>Spermatophyta</taxon>
        <taxon>Magnoliopsida</taxon>
        <taxon>eudicotyledons</taxon>
        <taxon>Gunneridae</taxon>
        <taxon>Pentapetalae</taxon>
        <taxon>asterids</taxon>
        <taxon>Ericales</taxon>
        <taxon>Ericaceae</taxon>
        <taxon>Ericoideae</taxon>
        <taxon>Rhodoreae</taxon>
        <taxon>Rhododendron</taxon>
    </lineage>
</organism>
<protein>
    <submittedName>
        <fullName evidence="1">Uncharacterized protein</fullName>
    </submittedName>
</protein>
<keyword evidence="2" id="KW-1185">Reference proteome</keyword>
<evidence type="ECO:0000313" key="2">
    <source>
        <dbReference type="Proteomes" id="UP001062846"/>
    </source>
</evidence>
<reference evidence="1" key="1">
    <citation type="submission" date="2022-02" db="EMBL/GenBank/DDBJ databases">
        <title>Plant Genome Project.</title>
        <authorList>
            <person name="Zhang R.-G."/>
        </authorList>
    </citation>
    <scope>NUCLEOTIDE SEQUENCE</scope>
    <source>
        <strain evidence="1">AT1</strain>
    </source>
</reference>
<accession>A0ACC0MZZ5</accession>
<gene>
    <name evidence="1" type="ORF">RHMOL_Rhmol07G0117000</name>
</gene>
<comment type="caution">
    <text evidence="1">The sequence shown here is derived from an EMBL/GenBank/DDBJ whole genome shotgun (WGS) entry which is preliminary data.</text>
</comment>
<evidence type="ECO:0000313" key="1">
    <source>
        <dbReference type="EMBL" id="KAI8546434.1"/>
    </source>
</evidence>
<proteinExistence type="predicted"/>
<dbReference type="Proteomes" id="UP001062846">
    <property type="component" value="Chromosome 7"/>
</dbReference>